<name>A0ABD3QGQ8_9STRA</name>
<accession>A0ABD3QGQ8</accession>
<comment type="caution">
    <text evidence="2">The sequence shown here is derived from an EMBL/GenBank/DDBJ whole genome shotgun (WGS) entry which is preliminary data.</text>
</comment>
<sequence length="278" mass="29909">MKFVLLSIVGLLALSAPANSQQGVPSIDDADGPVAHSHIRRQLSKSGKGAKSFHIPARGTAEATINGITGVASDQADTIFGTQWTVNTGTSADAYKEFDARNDPATAVVFQFTENYHSIGKGSLCIMNQCPDSLVSPTCDSQKGYLQYFYDEVIPNDGPVTPISSTEFRSFSYDIYPIECGAAENPAGSNSCGHSFFASIRFVHKLTADGGTCGFYDCSFDYELLPGVESGPEGQWTTITIGLDTLPWRVRAGAQVVVAPLLQLYPSTLLCRIRPFRT</sequence>
<gene>
    <name evidence="2" type="ORF">HJC23_013019</name>
</gene>
<dbReference type="AlphaFoldDB" id="A0ABD3QGQ8"/>
<keyword evidence="3" id="KW-1185">Reference proteome</keyword>
<evidence type="ECO:0000313" key="3">
    <source>
        <dbReference type="Proteomes" id="UP001516023"/>
    </source>
</evidence>
<organism evidence="2 3">
    <name type="scientific">Cyclotella cryptica</name>
    <dbReference type="NCBI Taxonomy" id="29204"/>
    <lineage>
        <taxon>Eukaryota</taxon>
        <taxon>Sar</taxon>
        <taxon>Stramenopiles</taxon>
        <taxon>Ochrophyta</taxon>
        <taxon>Bacillariophyta</taxon>
        <taxon>Coscinodiscophyceae</taxon>
        <taxon>Thalassiosirophycidae</taxon>
        <taxon>Stephanodiscales</taxon>
        <taxon>Stephanodiscaceae</taxon>
        <taxon>Cyclotella</taxon>
    </lineage>
</organism>
<dbReference type="Proteomes" id="UP001516023">
    <property type="component" value="Unassembled WGS sequence"/>
</dbReference>
<evidence type="ECO:0000313" key="2">
    <source>
        <dbReference type="EMBL" id="KAL3799294.1"/>
    </source>
</evidence>
<dbReference type="EMBL" id="JABMIG020000040">
    <property type="protein sequence ID" value="KAL3799294.1"/>
    <property type="molecule type" value="Genomic_DNA"/>
</dbReference>
<proteinExistence type="predicted"/>
<protein>
    <submittedName>
        <fullName evidence="2">Uncharacterized protein</fullName>
    </submittedName>
</protein>
<feature type="chain" id="PRO_5044741670" evidence="1">
    <location>
        <begin position="21"/>
        <end position="278"/>
    </location>
</feature>
<keyword evidence="1" id="KW-0732">Signal</keyword>
<reference evidence="2 3" key="1">
    <citation type="journal article" date="2020" name="G3 (Bethesda)">
        <title>Improved Reference Genome for Cyclotella cryptica CCMP332, a Model for Cell Wall Morphogenesis, Salinity Adaptation, and Lipid Production in Diatoms (Bacillariophyta).</title>
        <authorList>
            <person name="Roberts W.R."/>
            <person name="Downey K.M."/>
            <person name="Ruck E.C."/>
            <person name="Traller J.C."/>
            <person name="Alverson A.J."/>
        </authorList>
    </citation>
    <scope>NUCLEOTIDE SEQUENCE [LARGE SCALE GENOMIC DNA]</scope>
    <source>
        <strain evidence="2 3">CCMP332</strain>
    </source>
</reference>
<feature type="signal peptide" evidence="1">
    <location>
        <begin position="1"/>
        <end position="20"/>
    </location>
</feature>
<evidence type="ECO:0000256" key="1">
    <source>
        <dbReference type="SAM" id="SignalP"/>
    </source>
</evidence>